<feature type="transmembrane region" description="Helical" evidence="1">
    <location>
        <begin position="6"/>
        <end position="23"/>
    </location>
</feature>
<feature type="transmembrane region" description="Helical" evidence="1">
    <location>
        <begin position="106"/>
        <end position="139"/>
    </location>
</feature>
<feature type="transmembrane region" description="Helical" evidence="1">
    <location>
        <begin position="145"/>
        <end position="174"/>
    </location>
</feature>
<feature type="transmembrane region" description="Helical" evidence="1">
    <location>
        <begin position="48"/>
        <end position="68"/>
    </location>
</feature>
<organism evidence="2 3">
    <name type="scientific">Gemella morbillorum</name>
    <dbReference type="NCBI Taxonomy" id="29391"/>
    <lineage>
        <taxon>Bacteria</taxon>
        <taxon>Bacillati</taxon>
        <taxon>Bacillota</taxon>
        <taxon>Bacilli</taxon>
        <taxon>Bacillales</taxon>
        <taxon>Gemellaceae</taxon>
        <taxon>Gemella</taxon>
    </lineage>
</organism>
<evidence type="ECO:0000313" key="3">
    <source>
        <dbReference type="Proteomes" id="UP000425411"/>
    </source>
</evidence>
<feature type="transmembrane region" description="Helical" evidence="1">
    <location>
        <begin position="342"/>
        <end position="362"/>
    </location>
</feature>
<dbReference type="EMBL" id="CP046314">
    <property type="protein sequence ID" value="QGS09029.1"/>
    <property type="molecule type" value="Genomic_DNA"/>
</dbReference>
<keyword evidence="1" id="KW-0472">Membrane</keyword>
<feature type="transmembrane region" description="Helical" evidence="1">
    <location>
        <begin position="74"/>
        <end position="94"/>
    </location>
</feature>
<keyword evidence="1" id="KW-0812">Transmembrane</keyword>
<feature type="transmembrane region" description="Helical" evidence="1">
    <location>
        <begin position="287"/>
        <end position="309"/>
    </location>
</feature>
<feature type="transmembrane region" description="Helical" evidence="1">
    <location>
        <begin position="316"/>
        <end position="336"/>
    </location>
</feature>
<sequence>MNSKKIFSIIIGLALPILVFYVYRKSYGYIYHSIDDVVINYALLKQEVVLLPYVGIVLSNILGGIQAISGNVNVFFIFLITSYCISFSIFIYLVNILKNTFIKCMLVITLLTIEFLTIKYFTYSVISYLLATAGILLLLKENKNIIAIILIFLGTSLRPQIIVSLIILLLPIFVYELIKNKNYKKIIVVFSICFIVAASNKVYTIFDKTTDAYLKWNEKSTLIRDYPSIDYDFKKEILEKNDISQNDLNSYNSWIFAEKDIFDNNFLNKLDNSRSLKEKYNFSIKNIILEAASNNFIKVILFFDILLLLFYRVKNIYGYSIMLTPLILFFALIIRQRLVERIYIPIIVIFLVIVIIYFDQFYRKRQFKLLANTETAIFGLSCLLLLNYSISYGKNNLYWFTKNTFEFNKHYNSEINSNPDLLYIFVGYGNLISSQPNTAKIFPEIENISSNITTLGNWQTFSKQYFKELNQLKIANADNLLSESVNNEKIKFIMPEESSAEIYIKNIFKEHYNRNVYFMKEKNLPEKIGIYSLRGES</sequence>
<name>A0AAP9KT13_9BACL</name>
<accession>A0AAP9KT13</accession>
<dbReference type="AlphaFoldDB" id="A0AAP9KT13"/>
<protein>
    <submittedName>
        <fullName evidence="2">Uncharacterized protein</fullName>
    </submittedName>
</protein>
<evidence type="ECO:0000256" key="1">
    <source>
        <dbReference type="SAM" id="Phobius"/>
    </source>
</evidence>
<dbReference type="Proteomes" id="UP000425411">
    <property type="component" value="Chromosome"/>
</dbReference>
<gene>
    <name evidence="2" type="ORF">FOC49_03655</name>
</gene>
<evidence type="ECO:0000313" key="2">
    <source>
        <dbReference type="EMBL" id="QGS09029.1"/>
    </source>
</evidence>
<keyword evidence="1" id="KW-1133">Transmembrane helix</keyword>
<dbReference type="RefSeq" id="WP_004633962.1">
    <property type="nucleotide sequence ID" value="NZ_CP046314.1"/>
</dbReference>
<proteinExistence type="predicted"/>
<keyword evidence="3" id="KW-1185">Reference proteome</keyword>
<feature type="transmembrane region" description="Helical" evidence="1">
    <location>
        <begin position="186"/>
        <end position="206"/>
    </location>
</feature>
<reference evidence="2 3" key="1">
    <citation type="submission" date="2019-11" db="EMBL/GenBank/DDBJ databases">
        <title>FDA dAtabase for Regulatory Grade micrObial Sequences (FDA-ARGOS): Supporting development and validation of Infectious Disease Dx tests.</title>
        <authorList>
            <person name="Turner S."/>
            <person name="Byrd R."/>
            <person name="Tallon L."/>
            <person name="Sadzewicz L."/>
            <person name="Vavikolanu K."/>
            <person name="Mehta A."/>
            <person name="Aluvathingal J."/>
            <person name="Nadendla S."/>
            <person name="Myers T."/>
            <person name="Yan Y."/>
            <person name="Sichtig H."/>
        </authorList>
    </citation>
    <scope>NUCLEOTIDE SEQUENCE [LARGE SCALE GENOMIC DNA]</scope>
    <source>
        <strain evidence="2 3">FDAARGOS_741</strain>
    </source>
</reference>
<feature type="transmembrane region" description="Helical" evidence="1">
    <location>
        <begin position="369"/>
        <end position="390"/>
    </location>
</feature>